<accession>A0A9N8DQE1</accession>
<dbReference type="GO" id="GO:0009269">
    <property type="term" value="P:response to desiccation"/>
    <property type="evidence" value="ECO:0007669"/>
    <property type="project" value="InterPro"/>
</dbReference>
<dbReference type="EMBL" id="CAICTM010000279">
    <property type="protein sequence ID" value="CAB9506812.1"/>
    <property type="molecule type" value="Genomic_DNA"/>
</dbReference>
<name>A0A9N8DQE1_9STRA</name>
<evidence type="ECO:0000259" key="1">
    <source>
        <dbReference type="SMART" id="SM00769"/>
    </source>
</evidence>
<dbReference type="AlphaFoldDB" id="A0A9N8DQE1"/>
<dbReference type="InterPro" id="IPR004864">
    <property type="entry name" value="LEA_2"/>
</dbReference>
<dbReference type="InterPro" id="IPR013990">
    <property type="entry name" value="WHy-dom"/>
</dbReference>
<dbReference type="Proteomes" id="UP001153069">
    <property type="component" value="Unassembled WGS sequence"/>
</dbReference>
<feature type="domain" description="Water stress and hypersensitive response" evidence="1">
    <location>
        <begin position="16"/>
        <end position="135"/>
    </location>
</feature>
<evidence type="ECO:0000313" key="2">
    <source>
        <dbReference type="EMBL" id="CAB9506812.1"/>
    </source>
</evidence>
<comment type="caution">
    <text evidence="2">The sequence shown here is derived from an EMBL/GenBank/DDBJ whole genome shotgun (WGS) entry which is preliminary data.</text>
</comment>
<dbReference type="OrthoDB" id="588983at2759"/>
<dbReference type="SUPFAM" id="SSF117070">
    <property type="entry name" value="LEA14-like"/>
    <property type="match status" value="1"/>
</dbReference>
<organism evidence="2 3">
    <name type="scientific">Seminavis robusta</name>
    <dbReference type="NCBI Taxonomy" id="568900"/>
    <lineage>
        <taxon>Eukaryota</taxon>
        <taxon>Sar</taxon>
        <taxon>Stramenopiles</taxon>
        <taxon>Ochrophyta</taxon>
        <taxon>Bacillariophyta</taxon>
        <taxon>Bacillariophyceae</taxon>
        <taxon>Bacillariophycidae</taxon>
        <taxon>Naviculales</taxon>
        <taxon>Naviculaceae</taxon>
        <taxon>Seminavis</taxon>
    </lineage>
</organism>
<protein>
    <recommendedName>
        <fullName evidence="1">Water stress and hypersensitive response domain-containing protein</fullName>
    </recommendedName>
</protein>
<keyword evidence="3" id="KW-1185">Reference proteome</keyword>
<dbReference type="SMART" id="SM00769">
    <property type="entry name" value="WHy"/>
    <property type="match status" value="1"/>
</dbReference>
<sequence>MGICMSKTGIFMNPEVKVAGADVKSAGLSGVTLNVTLMAGNPNPADLPATRIIYFLSKGSDGASLSDGVSRQKVTLKAGDTTRIVVPMTFKFWGLGAAGKSIVTRGRTTIHIKGEITFEAPMAPGGTATSPFEDTVEVAMESLMGSGR</sequence>
<dbReference type="Pfam" id="PF03168">
    <property type="entry name" value="LEA_2"/>
    <property type="match status" value="1"/>
</dbReference>
<evidence type="ECO:0000313" key="3">
    <source>
        <dbReference type="Proteomes" id="UP001153069"/>
    </source>
</evidence>
<dbReference type="Gene3D" id="2.60.40.1820">
    <property type="match status" value="1"/>
</dbReference>
<proteinExistence type="predicted"/>
<reference evidence="2" key="1">
    <citation type="submission" date="2020-06" db="EMBL/GenBank/DDBJ databases">
        <authorList>
            <consortium name="Plant Systems Biology data submission"/>
        </authorList>
    </citation>
    <scope>NUCLEOTIDE SEQUENCE</scope>
    <source>
        <strain evidence="2">D6</strain>
    </source>
</reference>
<gene>
    <name evidence="2" type="ORF">SEMRO_280_G106960.1</name>
</gene>